<dbReference type="EMBL" id="SRLO01000340">
    <property type="protein sequence ID" value="TNN60132.1"/>
    <property type="molecule type" value="Genomic_DNA"/>
</dbReference>
<dbReference type="AlphaFoldDB" id="A0A4Z2H5D2"/>
<feature type="region of interest" description="Disordered" evidence="1">
    <location>
        <begin position="35"/>
        <end position="58"/>
    </location>
</feature>
<evidence type="ECO:0000313" key="3">
    <source>
        <dbReference type="Proteomes" id="UP000314294"/>
    </source>
</evidence>
<protein>
    <submittedName>
        <fullName evidence="2">Uncharacterized protein</fullName>
    </submittedName>
</protein>
<evidence type="ECO:0000313" key="2">
    <source>
        <dbReference type="EMBL" id="TNN60132.1"/>
    </source>
</evidence>
<name>A0A4Z2H5D2_9TELE</name>
<gene>
    <name evidence="2" type="ORF">EYF80_029684</name>
</gene>
<dbReference type="Proteomes" id="UP000314294">
    <property type="component" value="Unassembled WGS sequence"/>
</dbReference>
<proteinExistence type="predicted"/>
<reference evidence="2 3" key="1">
    <citation type="submission" date="2019-03" db="EMBL/GenBank/DDBJ databases">
        <title>First draft genome of Liparis tanakae, snailfish: a comprehensive survey of snailfish specific genes.</title>
        <authorList>
            <person name="Kim W."/>
            <person name="Song I."/>
            <person name="Jeong J.-H."/>
            <person name="Kim D."/>
            <person name="Kim S."/>
            <person name="Ryu S."/>
            <person name="Song J.Y."/>
            <person name="Lee S.K."/>
        </authorList>
    </citation>
    <scope>NUCLEOTIDE SEQUENCE [LARGE SCALE GENOMIC DNA]</scope>
    <source>
        <tissue evidence="2">Muscle</tissue>
    </source>
</reference>
<accession>A0A4Z2H5D2</accession>
<sequence>MFCGPEDSRAVGRMGIMIGLGERMKPKESAVLLAPPSDASGFQRLPPESSSGRIRRSAARRLANPDGVSLESGLRRDSNAAIILSDIDGAEAEWEAGSVNVLTSIQCVCGRDGFGRDLAACDRPGSVLSLSLRTVTRP</sequence>
<comment type="caution">
    <text evidence="2">The sequence shown here is derived from an EMBL/GenBank/DDBJ whole genome shotgun (WGS) entry which is preliminary data.</text>
</comment>
<organism evidence="2 3">
    <name type="scientific">Liparis tanakae</name>
    <name type="common">Tanaka's snailfish</name>
    <dbReference type="NCBI Taxonomy" id="230148"/>
    <lineage>
        <taxon>Eukaryota</taxon>
        <taxon>Metazoa</taxon>
        <taxon>Chordata</taxon>
        <taxon>Craniata</taxon>
        <taxon>Vertebrata</taxon>
        <taxon>Euteleostomi</taxon>
        <taxon>Actinopterygii</taxon>
        <taxon>Neopterygii</taxon>
        <taxon>Teleostei</taxon>
        <taxon>Neoteleostei</taxon>
        <taxon>Acanthomorphata</taxon>
        <taxon>Eupercaria</taxon>
        <taxon>Perciformes</taxon>
        <taxon>Cottioidei</taxon>
        <taxon>Cottales</taxon>
        <taxon>Liparidae</taxon>
        <taxon>Liparis</taxon>
    </lineage>
</organism>
<keyword evidence="3" id="KW-1185">Reference proteome</keyword>
<evidence type="ECO:0000256" key="1">
    <source>
        <dbReference type="SAM" id="MobiDB-lite"/>
    </source>
</evidence>